<keyword evidence="3" id="KW-1185">Reference proteome</keyword>
<dbReference type="AlphaFoldDB" id="A0A6P8BCH7"/>
<reference evidence="4" key="1">
    <citation type="journal article" date="2019" name="Mol. Biol. Evol.">
        <title>Blast fungal genomes show frequent chromosomal changes, gene gains and losses, and effector gene turnover.</title>
        <authorList>
            <person name="Gomez Luciano L.B."/>
            <person name="Jason Tsai I."/>
            <person name="Chuma I."/>
            <person name="Tosa Y."/>
            <person name="Chen Y.H."/>
            <person name="Li J.Y."/>
            <person name="Li M.Y."/>
            <person name="Jade Lu M.Y."/>
            <person name="Nakayashiki H."/>
            <person name="Li W.H."/>
        </authorList>
    </citation>
    <scope>NUCLEOTIDE SEQUENCE</scope>
    <source>
        <strain evidence="4">NI907</strain>
    </source>
</reference>
<sequence>MAATSHKIGTFFLLGAVALLVVTNITAPVVKSISLLRIDINNATTTPDHHPVLVLGTYGYCITNSTSSHNNTSSSSSSSSSSNNANTTMSENSNGTTSTSSTDGGNRCSPMQFGYNAVSVVGEAAGLQFTGSALDTGAAAAKLAVLQPIAAGTSALAALLSLGAGGSGSCMATLMALGALSTTIVALVVDFVVLNMIRSGLNETPAAGASASFGPGMWSLLGAAALLLLGTIMSLFACCGGRSRRRRNARYSKQIDD</sequence>
<dbReference type="KEGG" id="pgri:PgNI_03335"/>
<dbReference type="Proteomes" id="UP000515153">
    <property type="component" value="Unplaced"/>
</dbReference>
<dbReference type="Pfam" id="PF06687">
    <property type="entry name" value="SUR7"/>
    <property type="match status" value="1"/>
</dbReference>
<evidence type="ECO:0000256" key="2">
    <source>
        <dbReference type="SAM" id="Phobius"/>
    </source>
</evidence>
<feature type="region of interest" description="Disordered" evidence="1">
    <location>
        <begin position="69"/>
        <end position="105"/>
    </location>
</feature>
<keyword evidence="2" id="KW-0812">Transmembrane</keyword>
<reference evidence="4" key="3">
    <citation type="submission" date="2025-08" db="UniProtKB">
        <authorList>
            <consortium name="RefSeq"/>
        </authorList>
    </citation>
    <scope>IDENTIFICATION</scope>
    <source>
        <strain evidence="4">NI907</strain>
    </source>
</reference>
<dbReference type="InterPro" id="IPR051380">
    <property type="entry name" value="pH-response_reg_palI/RIM9"/>
</dbReference>
<keyword evidence="2" id="KW-1133">Transmembrane helix</keyword>
<dbReference type="GO" id="GO:0035838">
    <property type="term" value="C:growing cell tip"/>
    <property type="evidence" value="ECO:0007669"/>
    <property type="project" value="TreeGrafter"/>
</dbReference>
<gene>
    <name evidence="4" type="ORF">PgNI_03335</name>
</gene>
<name>A0A6P8BCH7_PYRGI</name>
<dbReference type="InterPro" id="IPR009571">
    <property type="entry name" value="SUR7/Rim9-like_fungi"/>
</dbReference>
<dbReference type="PANTHER" id="PTHR28013">
    <property type="entry name" value="PROTEIN DCV1-RELATED"/>
    <property type="match status" value="1"/>
</dbReference>
<feature type="transmembrane region" description="Helical" evidence="2">
    <location>
        <begin position="174"/>
        <end position="197"/>
    </location>
</feature>
<keyword evidence="2" id="KW-0472">Membrane</keyword>
<evidence type="ECO:0000313" key="4">
    <source>
        <dbReference type="RefSeq" id="XP_030984928.1"/>
    </source>
</evidence>
<dbReference type="GeneID" id="41958300"/>
<protein>
    <recommendedName>
        <fullName evidence="5">Pali-domain-containing protein</fullName>
    </recommendedName>
</protein>
<evidence type="ECO:0000256" key="1">
    <source>
        <dbReference type="SAM" id="MobiDB-lite"/>
    </source>
</evidence>
<proteinExistence type="predicted"/>
<dbReference type="PANTHER" id="PTHR28013:SF7">
    <property type="entry name" value="PALI-DOMAIN-CONTAINING PROTEIN"/>
    <property type="match status" value="1"/>
</dbReference>
<evidence type="ECO:0008006" key="5">
    <source>
        <dbReference type="Google" id="ProtNLM"/>
    </source>
</evidence>
<accession>A0A6P8BCH7</accession>
<feature type="transmembrane region" description="Helical" evidence="2">
    <location>
        <begin position="217"/>
        <end position="240"/>
    </location>
</feature>
<dbReference type="GO" id="GO:0032153">
    <property type="term" value="C:cell division site"/>
    <property type="evidence" value="ECO:0007669"/>
    <property type="project" value="TreeGrafter"/>
</dbReference>
<reference evidence="4" key="2">
    <citation type="submission" date="2019-10" db="EMBL/GenBank/DDBJ databases">
        <authorList>
            <consortium name="NCBI Genome Project"/>
        </authorList>
    </citation>
    <scope>NUCLEOTIDE SEQUENCE</scope>
    <source>
        <strain evidence="4">NI907</strain>
    </source>
</reference>
<feature type="transmembrane region" description="Helical" evidence="2">
    <location>
        <begin position="143"/>
        <end position="162"/>
    </location>
</feature>
<dbReference type="GO" id="GO:0005886">
    <property type="term" value="C:plasma membrane"/>
    <property type="evidence" value="ECO:0007669"/>
    <property type="project" value="InterPro"/>
</dbReference>
<evidence type="ECO:0000313" key="3">
    <source>
        <dbReference type="Proteomes" id="UP000515153"/>
    </source>
</evidence>
<organism evidence="3 4">
    <name type="scientific">Pyricularia grisea</name>
    <name type="common">Crabgrass-specific blast fungus</name>
    <name type="synonym">Magnaporthe grisea</name>
    <dbReference type="NCBI Taxonomy" id="148305"/>
    <lineage>
        <taxon>Eukaryota</taxon>
        <taxon>Fungi</taxon>
        <taxon>Dikarya</taxon>
        <taxon>Ascomycota</taxon>
        <taxon>Pezizomycotina</taxon>
        <taxon>Sordariomycetes</taxon>
        <taxon>Sordariomycetidae</taxon>
        <taxon>Magnaporthales</taxon>
        <taxon>Pyriculariaceae</taxon>
        <taxon>Pyricularia</taxon>
    </lineage>
</organism>
<dbReference type="RefSeq" id="XP_030984928.1">
    <property type="nucleotide sequence ID" value="XM_031123390.1"/>
</dbReference>